<sequence>MPSPCPVCVGLGCARTPLPAASPVSWDGGKEGAHWPGAPRAGLSVSPVGGVRLLCRGFPLLLVPRPTHVQGPACGPPSLPVPWLARSLPFSHALCSPSVSSPGLSRTARSSAFSVHRPLVFPSPPLLLPPAPLPASVVDPHARTGTHRREGTVRAPPFPALSGARVHARSRTKEREREARKK</sequence>
<organism evidence="2">
    <name type="scientific">Fonticula alba</name>
    <name type="common">Slime mold</name>
    <dbReference type="NCBI Taxonomy" id="691883"/>
    <lineage>
        <taxon>Eukaryota</taxon>
        <taxon>Rotosphaerida</taxon>
        <taxon>Fonticulaceae</taxon>
        <taxon>Fonticula</taxon>
    </lineage>
</organism>
<gene>
    <name evidence="2" type="ORF">H696_00599</name>
</gene>
<reference evidence="2" key="1">
    <citation type="submission" date="2013-04" db="EMBL/GenBank/DDBJ databases">
        <title>The Genome Sequence of Fonticula alba ATCC 38817.</title>
        <authorList>
            <consortium name="The Broad Institute Genomics Platform"/>
            <person name="Russ C."/>
            <person name="Cuomo C."/>
            <person name="Burger G."/>
            <person name="Gray M.W."/>
            <person name="Holland P.W.H."/>
            <person name="King N."/>
            <person name="Lang F.B.F."/>
            <person name="Roger A.J."/>
            <person name="Ruiz-Trillo I."/>
            <person name="Brown M."/>
            <person name="Walker B."/>
            <person name="Young S."/>
            <person name="Zeng Q."/>
            <person name="Gargeya S."/>
            <person name="Fitzgerald M."/>
            <person name="Haas B."/>
            <person name="Abouelleil A."/>
            <person name="Allen A.W."/>
            <person name="Alvarado L."/>
            <person name="Arachchi H.M."/>
            <person name="Berlin A.M."/>
            <person name="Chapman S.B."/>
            <person name="Gainer-Dewar J."/>
            <person name="Goldberg J."/>
            <person name="Griggs A."/>
            <person name="Gujja S."/>
            <person name="Hansen M."/>
            <person name="Howarth C."/>
            <person name="Imamovic A."/>
            <person name="Ireland A."/>
            <person name="Larimer J."/>
            <person name="McCowan C."/>
            <person name="Murphy C."/>
            <person name="Pearson M."/>
            <person name="Poon T.W."/>
            <person name="Priest M."/>
            <person name="Roberts A."/>
            <person name="Saif S."/>
            <person name="Shea T."/>
            <person name="Sisk P."/>
            <person name="Sykes S."/>
            <person name="Wortman J."/>
            <person name="Nusbaum C."/>
            <person name="Birren B."/>
        </authorList>
    </citation>
    <scope>NUCLEOTIDE SEQUENCE [LARGE SCALE GENOMIC DNA]</scope>
    <source>
        <strain evidence="2">ATCC 38817</strain>
    </source>
</reference>
<dbReference type="RefSeq" id="XP_009492753.1">
    <property type="nucleotide sequence ID" value="XM_009494478.1"/>
</dbReference>
<evidence type="ECO:0000313" key="2">
    <source>
        <dbReference type="EMBL" id="KCV73052.1"/>
    </source>
</evidence>
<dbReference type="GeneID" id="20525324"/>
<keyword evidence="3" id="KW-1185">Reference proteome</keyword>
<dbReference type="Proteomes" id="UP000030693">
    <property type="component" value="Unassembled WGS sequence"/>
</dbReference>
<accession>A0A058ZHS3</accession>
<proteinExistence type="predicted"/>
<feature type="compositionally biased region" description="Basic and acidic residues" evidence="1">
    <location>
        <begin position="171"/>
        <end position="182"/>
    </location>
</feature>
<evidence type="ECO:0000256" key="1">
    <source>
        <dbReference type="SAM" id="MobiDB-lite"/>
    </source>
</evidence>
<protein>
    <submittedName>
        <fullName evidence="2">Uncharacterized protein</fullName>
    </submittedName>
</protein>
<feature type="region of interest" description="Disordered" evidence="1">
    <location>
        <begin position="137"/>
        <end position="182"/>
    </location>
</feature>
<dbReference type="AlphaFoldDB" id="A0A058ZHS3"/>
<name>A0A058ZHS3_FONAL</name>
<dbReference type="EMBL" id="KB932201">
    <property type="protein sequence ID" value="KCV73052.1"/>
    <property type="molecule type" value="Genomic_DNA"/>
</dbReference>
<evidence type="ECO:0000313" key="3">
    <source>
        <dbReference type="Proteomes" id="UP000030693"/>
    </source>
</evidence>